<dbReference type="Proteomes" id="UP000053447">
    <property type="component" value="Unassembled WGS sequence"/>
</dbReference>
<proteinExistence type="predicted"/>
<dbReference type="RefSeq" id="XP_018227832.1">
    <property type="nucleotide sequence ID" value="XM_018375959.1"/>
</dbReference>
<dbReference type="STRING" id="1408657.A0A0W4ZBA8"/>
<dbReference type="AlphaFoldDB" id="A0A0W4ZBA8"/>
<dbReference type="VEuPathDB" id="FungiDB:T551_03696"/>
<dbReference type="Pfam" id="PF12373">
    <property type="entry name" value="Msg2_C"/>
    <property type="match status" value="1"/>
</dbReference>
<sequence length="1016" mass="115510">HSLARAVARAVKRQTQVTQGVQSVYDDEEYLLALILKEDTMVELQCKEKLKKYCENLEEADKELNKIYPKLKDICKDKEWDKKCTGLKNKVTGKCTPLKTALDKIVLKALEENYDCKEHERQCLFLEGACPNDLIENCNKLRNLCYQRKRDGVAEKVLLRALGENLESEDKCKEKLKQVCLELNEESDELIKLCLNQVETCKGLMTTKEYTCQSLNALKTELEKPKSNKLQEKCLLLLEGCHFHYQSCKIGKQNCDNLKKKCKDTGITYLPPGLDFDPTKPKITLAEKIDLKKLYLEVAKKGIYIGKPSIKDEAALLALLSKDSTQSIFKDQCKDTIKKKCGNFEEHIILKDLCNNKSIIGNPEEKCKELDKELTTRASLVSEKIGKYLATANVKGIIGWHMLYTFLGEKVCAKLLSDCFYLKGQGPLDKECDNLKAACYKKGLESQANEALQDKLQGKLHGSNGTWLVELQKELVKVCKGLKDKSDELFVLCAQPKKAALILSTDLRFRAIFLREQLNEKRDFPTETDCKELEKKCRILGQDSSEIKWSCLTLNQHCDRLRIAEQLEELLLKEKTKDLKDQIKCKESINKRCNDWVKKRKNLFTLACLEENITCQIITKNLESKCNALKENMETRNALTNAADNNMKEKTCKFWTPYCEKFTPSCKKLIEEKSGEKNGLCSQLNKKCESFFKKRELDDKAIDGLKGYLTTKEVCEKTLEKYCVPLNNATNGLETLCKSDDSSKDEKTVRGETCKRLVEQVQEKCPNLQNELTKAKEELKKKEKEYKNLKKEAEEAMKEANLILSRTKVSGDKSENGTASNTSAKGKDTAQFRLVRRDQKPKVTEEEVKAFDLVAQAFGFYVELREKCQDLLKGCGLKKECSCEDQCEKIENTCKKLKPLEVKPYEVKTVTETNITTVTETVKEAEKTVGDGEKCKSLSTSDTWITHTSTHTSTSTTTSTVTSRITLTSTRRCKPTKCTTGEEDEAGEVKPSEGLRMSGWSVMRGVLVVMMISFMI</sequence>
<keyword evidence="4" id="KW-1185">Reference proteome</keyword>
<comment type="caution">
    <text evidence="3">The sequence shown here is derived from an EMBL/GenBank/DDBJ whole genome shotgun (WGS) entry which is preliminary data.</text>
</comment>
<feature type="non-terminal residue" evidence="3">
    <location>
        <position position="1"/>
    </location>
</feature>
<dbReference type="EMBL" id="LFWA01000029">
    <property type="protein sequence ID" value="KTW25541.1"/>
    <property type="molecule type" value="Genomic_DNA"/>
</dbReference>
<organism evidence="3 4">
    <name type="scientific">Pneumocystis jirovecii (strain RU7)</name>
    <name type="common">Human pneumocystis pneumonia agent</name>
    <dbReference type="NCBI Taxonomy" id="1408657"/>
    <lineage>
        <taxon>Eukaryota</taxon>
        <taxon>Fungi</taxon>
        <taxon>Dikarya</taxon>
        <taxon>Ascomycota</taxon>
        <taxon>Taphrinomycotina</taxon>
        <taxon>Pneumocystomycetes</taxon>
        <taxon>Pneumocystaceae</taxon>
        <taxon>Pneumocystis</taxon>
    </lineage>
</organism>
<dbReference type="OrthoDB" id="10257471at2759"/>
<protein>
    <recommendedName>
        <fullName evidence="2">Major surface glycoprotein 2 C-terminal domain-containing protein</fullName>
    </recommendedName>
</protein>
<feature type="region of interest" description="Disordered" evidence="1">
    <location>
        <begin position="805"/>
        <end position="831"/>
    </location>
</feature>
<reference evidence="4" key="1">
    <citation type="journal article" date="2016" name="Nat. Commun.">
        <title>Genome analysis of three Pneumocystis species reveals adaptation mechanisms to life exclusively in mammalian hosts.</title>
        <authorList>
            <person name="Ma L."/>
            <person name="Chen Z."/>
            <person name="Huang D.W."/>
            <person name="Kutty G."/>
            <person name="Ishihara M."/>
            <person name="Wang H."/>
            <person name="Abouelleil A."/>
            <person name="Bishop L."/>
            <person name="Davey E."/>
            <person name="Deng R."/>
            <person name="Deng X."/>
            <person name="Fan L."/>
            <person name="Fantoni G."/>
            <person name="Fitzgerald M."/>
            <person name="Gogineni E."/>
            <person name="Goldberg J.M."/>
            <person name="Handley G."/>
            <person name="Hu X."/>
            <person name="Huber C."/>
            <person name="Jiao X."/>
            <person name="Jones K."/>
            <person name="Levin J.Z."/>
            <person name="Liu Y."/>
            <person name="Macdonald P."/>
            <person name="Melnikov A."/>
            <person name="Raley C."/>
            <person name="Sassi M."/>
            <person name="Sherman B.T."/>
            <person name="Song X."/>
            <person name="Sykes S."/>
            <person name="Tran B."/>
            <person name="Walsh L."/>
            <person name="Xia Y."/>
            <person name="Yang J."/>
            <person name="Young S."/>
            <person name="Zeng Q."/>
            <person name="Zheng X."/>
            <person name="Stephens R."/>
            <person name="Nusbaum C."/>
            <person name="Birren B.W."/>
            <person name="Azadi P."/>
            <person name="Lempicki R.A."/>
            <person name="Cuomo C.A."/>
            <person name="Kovacs J.A."/>
        </authorList>
    </citation>
    <scope>NUCLEOTIDE SEQUENCE [LARGE SCALE GENOMIC DNA]</scope>
    <source>
        <strain evidence="4">RU7</strain>
    </source>
</reference>
<accession>A0A0W4ZBA8</accession>
<dbReference type="InterPro" id="IPR003330">
    <property type="entry name" value="MSG"/>
</dbReference>
<evidence type="ECO:0000256" key="1">
    <source>
        <dbReference type="SAM" id="MobiDB-lite"/>
    </source>
</evidence>
<feature type="domain" description="Major surface glycoprotein 2 C-terminal" evidence="2">
    <location>
        <begin position="831"/>
        <end position="859"/>
    </location>
</feature>
<dbReference type="InterPro" id="IPR021041">
    <property type="entry name" value="Maj_surf_glycoprot_2_C"/>
</dbReference>
<dbReference type="Pfam" id="PF02349">
    <property type="entry name" value="MSG"/>
    <property type="match status" value="5"/>
</dbReference>
<evidence type="ECO:0000313" key="4">
    <source>
        <dbReference type="Proteomes" id="UP000053447"/>
    </source>
</evidence>
<gene>
    <name evidence="3" type="ORF">T551_03696</name>
</gene>
<evidence type="ECO:0000313" key="3">
    <source>
        <dbReference type="EMBL" id="KTW25541.1"/>
    </source>
</evidence>
<evidence type="ECO:0000259" key="2">
    <source>
        <dbReference type="Pfam" id="PF12373"/>
    </source>
</evidence>
<name>A0A0W4ZBA8_PNEJ7</name>
<dbReference type="GeneID" id="28942214"/>